<dbReference type="GO" id="GO:0004519">
    <property type="term" value="F:endonuclease activity"/>
    <property type="evidence" value="ECO:0007669"/>
    <property type="project" value="InterPro"/>
</dbReference>
<evidence type="ECO:0000256" key="3">
    <source>
        <dbReference type="SAM" id="Coils"/>
    </source>
</evidence>
<feature type="domain" description="DOD-type homing endonuclease" evidence="4">
    <location>
        <begin position="168"/>
        <end position="313"/>
    </location>
</feature>
<keyword evidence="1" id="KW-0068">Autocatalytic cleavage</keyword>
<dbReference type="SMART" id="SM00306">
    <property type="entry name" value="HintN"/>
    <property type="match status" value="1"/>
</dbReference>
<dbReference type="Gene3D" id="3.40.50.300">
    <property type="entry name" value="P-loop containing nucleotide triphosphate hydrolases"/>
    <property type="match status" value="2"/>
</dbReference>
<dbReference type="InterPro" id="IPR003587">
    <property type="entry name" value="Hint_dom_N"/>
</dbReference>
<dbReference type="Pfam" id="PF14528">
    <property type="entry name" value="LAGLIDADG_3"/>
    <property type="match status" value="1"/>
</dbReference>
<keyword evidence="2" id="KW-0651">Protein splicing</keyword>
<organism evidence="5">
    <name type="scientific">Siphoviridae sp. ctxc31</name>
    <dbReference type="NCBI Taxonomy" id="2826520"/>
    <lineage>
        <taxon>Viruses</taxon>
        <taxon>Duplodnaviria</taxon>
        <taxon>Heunggongvirae</taxon>
        <taxon>Uroviricota</taxon>
        <taxon>Caudoviricetes</taxon>
    </lineage>
</organism>
<evidence type="ECO:0000256" key="2">
    <source>
        <dbReference type="ARBA" id="ARBA00023000"/>
    </source>
</evidence>
<dbReference type="InterPro" id="IPR036844">
    <property type="entry name" value="Hint_dom_sf"/>
</dbReference>
<dbReference type="InterPro" id="IPR006141">
    <property type="entry name" value="Intein_N"/>
</dbReference>
<reference evidence="5" key="1">
    <citation type="journal article" date="2021" name="Proc. Natl. Acad. Sci. U.S.A.">
        <title>A Catalog of Tens of Thousands of Viruses from Human Metagenomes Reveals Hidden Associations with Chronic Diseases.</title>
        <authorList>
            <person name="Tisza M.J."/>
            <person name="Buck C.B."/>
        </authorList>
    </citation>
    <scope>NUCLEOTIDE SEQUENCE</scope>
    <source>
        <strain evidence="5">Ctxc31</strain>
    </source>
</reference>
<dbReference type="InterPro" id="IPR027434">
    <property type="entry name" value="Homing_endonucl"/>
</dbReference>
<evidence type="ECO:0000313" key="5">
    <source>
        <dbReference type="EMBL" id="DAD83478.1"/>
    </source>
</evidence>
<accession>A0A8S5MMH7</accession>
<dbReference type="SUPFAM" id="SSF55608">
    <property type="entry name" value="Homing endonucleases"/>
    <property type="match status" value="2"/>
</dbReference>
<dbReference type="InterPro" id="IPR027417">
    <property type="entry name" value="P-loop_NTPase"/>
</dbReference>
<dbReference type="SUPFAM" id="SSF52540">
    <property type="entry name" value="P-loop containing nucleoside triphosphate hydrolases"/>
    <property type="match status" value="1"/>
</dbReference>
<dbReference type="PANTHER" id="PTHR32114">
    <property type="entry name" value="ABC TRANSPORTER ABCH.3"/>
    <property type="match status" value="1"/>
</dbReference>
<keyword evidence="3" id="KW-0175">Coiled coil</keyword>
<dbReference type="Gene3D" id="3.10.28.10">
    <property type="entry name" value="Homing endonucleases"/>
    <property type="match status" value="1"/>
</dbReference>
<proteinExistence type="predicted"/>
<protein>
    <submittedName>
        <fullName evidence="5">STRUCTURAL MAINTENANCE OF CHROMOSOMES PROTEIN</fullName>
    </submittedName>
</protein>
<dbReference type="GO" id="GO:0016539">
    <property type="term" value="P:intein-mediated protein splicing"/>
    <property type="evidence" value="ECO:0007669"/>
    <property type="project" value="InterPro"/>
</dbReference>
<dbReference type="PROSITE" id="PS50819">
    <property type="entry name" value="INTEIN_ENDONUCLEASE"/>
    <property type="match status" value="1"/>
</dbReference>
<dbReference type="EMBL" id="BK014938">
    <property type="protein sequence ID" value="DAD83478.1"/>
    <property type="molecule type" value="Genomic_DNA"/>
</dbReference>
<dbReference type="InterPro" id="IPR004042">
    <property type="entry name" value="Intein_endonuc_central"/>
</dbReference>
<dbReference type="PANTHER" id="PTHR32114:SF2">
    <property type="entry name" value="ABC TRANSPORTER ABCH.3"/>
    <property type="match status" value="1"/>
</dbReference>
<feature type="coiled-coil region" evidence="3">
    <location>
        <begin position="791"/>
        <end position="861"/>
    </location>
</feature>
<dbReference type="SUPFAM" id="SSF51294">
    <property type="entry name" value="Hedgehog/intein (Hint) domain"/>
    <property type="match status" value="1"/>
</dbReference>
<feature type="coiled-coil region" evidence="3">
    <location>
        <begin position="589"/>
        <end position="664"/>
    </location>
</feature>
<name>A0A8S5MMH7_9CAUD</name>
<evidence type="ECO:0000259" key="4">
    <source>
        <dbReference type="PROSITE" id="PS50819"/>
    </source>
</evidence>
<evidence type="ECO:0000256" key="1">
    <source>
        <dbReference type="ARBA" id="ARBA00022813"/>
    </source>
</evidence>
<sequence>MKPIRMTASNFLSFKDFDYEFEDRVVTLVGENLTEEDQGSNGSGKALSLDSDIMTITGSIKMRDIKIGDKILGFNGKEQSVVATAPQGIIDCYKITFNDGTEVECNDEHLWKVASCYTPQNWKVVNLKDIMKQSIRCDCGTSKPYRYRIPTVEKIEYNHKDILIDPYVLGCLLGDGTLGCKIKGYSKSYYSQSRTILFTSKDDEILNRFQDKLPQGLYLKKQNNCNYRIQGSKDNDCDSMMTLLKTYNLYLQDSETKFIPKDYIFNDREIRLELLRGILDTDGYVDKKGLIELALISKQLIEDVAFVARSLGCLCHKITKMKSGYKKDGQYIECKDHYRLRIVPPKGLNLFHLSRKKERSLQEKKMNCINRRIVSIEYVGKKEMQCIEVSNKDGLFLTNNFVVTHNSSIQQIFYYSLIGSSLRGSSDKKLIRRGEKEARTHIEIWCPMRNETLYIDRVLPLKSSSKLTIKINDKDVSYATVKDGNDFILKWIGISAEDLRNYFIICKEYYKSFFKASNTDRLALISRFINFNKLDGVKDIISKEITKLNAKKRLLENDIYSLQGKLEVQMQNIDKETSRDFEKEKEIRISALEKEINEKYDIIDSWEKKRNLLEEQNSKLDKEIKSSKKMISVTNSELEKIPSIEEEEENLKLIKEELAKTNEGQKILLEKQEIIEAKRGEIRKQLRVILINLSGTITCPKCKHKFLTLKDTTLEEEEKKKKKLGEEEKDCIHSEEEVNKELIEYEEVLTELFGLKSEAEDSINSILDSTRKIKKRISELETTVFEKERIKKSKLLEIDSLNQKISEENQKISSLKEKIEEVRETKSEINQSLIDSLNKDISLFQEQIESKQKEVDELSVQVIEKDRWVNRFKDFKMYLAAEQVKNIQNRANKILEKENSDLRLIVEAFKQDSKGNRKDEITPYVIRDEAESFWYYSGGERAKVEVATIIAFQQMINSTNPYGGLEFISFDEVTEGLSKEGLFDMVEALDSMLKFPVLVTTHVLDGSYLEKCKVLRIRKKDGVSKIVSQ</sequence>
<dbReference type="InterPro" id="IPR004860">
    <property type="entry name" value="LAGLIDADG_dom"/>
</dbReference>
<dbReference type="PROSITE" id="PS50817">
    <property type="entry name" value="INTEIN_N_TER"/>
    <property type="match status" value="1"/>
</dbReference>